<keyword evidence="10 14" id="KW-0694">RNA-binding</keyword>
<dbReference type="InterPro" id="IPR054728">
    <property type="entry name" value="RsmB-like_ferredoxin"/>
</dbReference>
<dbReference type="SUPFAM" id="SSF48013">
    <property type="entry name" value="NusB-like"/>
    <property type="match status" value="1"/>
</dbReference>
<dbReference type="Gene3D" id="3.40.50.150">
    <property type="entry name" value="Vaccinia Virus protein VP39"/>
    <property type="match status" value="1"/>
</dbReference>
<dbReference type="EC" id="2.1.1.176" evidence="4"/>
<feature type="binding site" evidence="14">
    <location>
        <position position="320"/>
    </location>
    <ligand>
        <name>S-adenosyl-L-methionine</name>
        <dbReference type="ChEBI" id="CHEBI:59789"/>
    </ligand>
</feature>
<proteinExistence type="inferred from homology"/>
<dbReference type="Gene3D" id="1.10.940.10">
    <property type="entry name" value="NusB-like"/>
    <property type="match status" value="1"/>
</dbReference>
<accession>A0A520RX81</accession>
<comment type="function">
    <text evidence="1">Specifically methylates the cytosine at position 967 (m5C967) of 16S rRNA.</text>
</comment>
<keyword evidence="6" id="KW-0698">rRNA processing</keyword>
<keyword evidence="8 14" id="KW-0808">Transferase</keyword>
<dbReference type="InterPro" id="IPR029063">
    <property type="entry name" value="SAM-dependent_MTases_sf"/>
</dbReference>
<evidence type="ECO:0000256" key="11">
    <source>
        <dbReference type="ARBA" id="ARBA00030399"/>
    </source>
</evidence>
<evidence type="ECO:0000256" key="1">
    <source>
        <dbReference type="ARBA" id="ARBA00002724"/>
    </source>
</evidence>
<evidence type="ECO:0000256" key="13">
    <source>
        <dbReference type="ARBA" id="ARBA00047283"/>
    </source>
</evidence>
<evidence type="ECO:0000256" key="14">
    <source>
        <dbReference type="PROSITE-ProRule" id="PRU01023"/>
    </source>
</evidence>
<comment type="caution">
    <text evidence="16">The sequence shown here is derived from an EMBL/GenBank/DDBJ whole genome shotgun (WGS) entry which is preliminary data.</text>
</comment>
<evidence type="ECO:0000256" key="12">
    <source>
        <dbReference type="ARBA" id="ARBA00031088"/>
    </source>
</evidence>
<evidence type="ECO:0000256" key="8">
    <source>
        <dbReference type="ARBA" id="ARBA00022679"/>
    </source>
</evidence>
<dbReference type="InterPro" id="IPR001678">
    <property type="entry name" value="MeTrfase_RsmB-F_NOP2_dom"/>
</dbReference>
<dbReference type="GO" id="GO:0003723">
    <property type="term" value="F:RNA binding"/>
    <property type="evidence" value="ECO:0007669"/>
    <property type="project" value="UniProtKB-UniRule"/>
</dbReference>
<comment type="similarity">
    <text evidence="3 14">Belongs to the class I-like SAM-binding methyltransferase superfamily. RsmB/NOP family.</text>
</comment>
<dbReference type="Pfam" id="PF01189">
    <property type="entry name" value="Methyltr_RsmB-F"/>
    <property type="match status" value="1"/>
</dbReference>
<feature type="binding site" evidence="14">
    <location>
        <begin position="251"/>
        <end position="257"/>
    </location>
    <ligand>
        <name>S-adenosyl-L-methionine</name>
        <dbReference type="ChEBI" id="CHEBI:59789"/>
    </ligand>
</feature>
<dbReference type="InterPro" id="IPR018314">
    <property type="entry name" value="RsmB/NOL1/NOP2-like_CS"/>
</dbReference>
<dbReference type="Proteomes" id="UP000320404">
    <property type="component" value="Unassembled WGS sequence"/>
</dbReference>
<dbReference type="NCBIfam" id="NF011494">
    <property type="entry name" value="PRK14902.1"/>
    <property type="match status" value="1"/>
</dbReference>
<dbReference type="NCBIfam" id="NF008149">
    <property type="entry name" value="PRK10901.1"/>
    <property type="match status" value="1"/>
</dbReference>
<evidence type="ECO:0000256" key="4">
    <source>
        <dbReference type="ARBA" id="ARBA00012140"/>
    </source>
</evidence>
<evidence type="ECO:0000256" key="6">
    <source>
        <dbReference type="ARBA" id="ARBA00022552"/>
    </source>
</evidence>
<feature type="domain" description="SAM-dependent MTase RsmB/NOP-type" evidence="15">
    <location>
        <begin position="161"/>
        <end position="432"/>
    </location>
</feature>
<dbReference type="PRINTS" id="PR02008">
    <property type="entry name" value="RCMTFAMILY"/>
</dbReference>
<feature type="binding site" evidence="14">
    <location>
        <position position="301"/>
    </location>
    <ligand>
        <name>S-adenosyl-L-methionine</name>
        <dbReference type="ChEBI" id="CHEBI:59789"/>
    </ligand>
</feature>
<evidence type="ECO:0000256" key="7">
    <source>
        <dbReference type="ARBA" id="ARBA00022603"/>
    </source>
</evidence>
<organism evidence="16 17">
    <name type="scientific">OM182 bacterium</name>
    <dbReference type="NCBI Taxonomy" id="2510334"/>
    <lineage>
        <taxon>Bacteria</taxon>
        <taxon>Pseudomonadati</taxon>
        <taxon>Pseudomonadota</taxon>
        <taxon>Gammaproteobacteria</taxon>
        <taxon>OMG group</taxon>
        <taxon>OM182 clade</taxon>
    </lineage>
</organism>
<comment type="subcellular location">
    <subcellularLocation>
        <location evidence="2">Cytoplasm</location>
    </subcellularLocation>
</comment>
<dbReference type="InterPro" id="IPR035926">
    <property type="entry name" value="NusB-like_sf"/>
</dbReference>
<dbReference type="EMBL" id="SHAH01000080">
    <property type="protein sequence ID" value="RZO74843.1"/>
    <property type="molecule type" value="Genomic_DNA"/>
</dbReference>
<evidence type="ECO:0000256" key="5">
    <source>
        <dbReference type="ARBA" id="ARBA00022490"/>
    </source>
</evidence>
<dbReference type="GO" id="GO:0006355">
    <property type="term" value="P:regulation of DNA-templated transcription"/>
    <property type="evidence" value="ECO:0007669"/>
    <property type="project" value="InterPro"/>
</dbReference>
<evidence type="ECO:0000313" key="16">
    <source>
        <dbReference type="EMBL" id="RZO74843.1"/>
    </source>
</evidence>
<evidence type="ECO:0000256" key="2">
    <source>
        <dbReference type="ARBA" id="ARBA00004496"/>
    </source>
</evidence>
<name>A0A520RX81_9GAMM</name>
<dbReference type="InterPro" id="IPR004573">
    <property type="entry name" value="rRNA_ssu_MeTfrase_B"/>
</dbReference>
<dbReference type="Pfam" id="PF22458">
    <property type="entry name" value="RsmF-B_ferredox"/>
    <property type="match status" value="1"/>
</dbReference>
<evidence type="ECO:0000259" key="15">
    <source>
        <dbReference type="PROSITE" id="PS51686"/>
    </source>
</evidence>
<evidence type="ECO:0000256" key="9">
    <source>
        <dbReference type="ARBA" id="ARBA00022691"/>
    </source>
</evidence>
<dbReference type="InterPro" id="IPR049560">
    <property type="entry name" value="MeTrfase_RsmB-F_NOP2_cat"/>
</dbReference>
<protein>
    <recommendedName>
        <fullName evidence="4">16S rRNA (cytosine(967)-C(5))-methyltransferase</fullName>
        <ecNumber evidence="4">2.1.1.176</ecNumber>
    </recommendedName>
    <alternativeName>
        <fullName evidence="11">16S rRNA m5C967 methyltransferase</fullName>
    </alternativeName>
    <alternativeName>
        <fullName evidence="12">rRNA (cytosine-C(5)-)-methyltransferase RsmB</fullName>
    </alternativeName>
</protein>
<dbReference type="InterPro" id="IPR006027">
    <property type="entry name" value="NusB_RsmB_TIM44"/>
</dbReference>
<evidence type="ECO:0000313" key="17">
    <source>
        <dbReference type="Proteomes" id="UP000320404"/>
    </source>
</evidence>
<dbReference type="CDD" id="cd02440">
    <property type="entry name" value="AdoMet_MTases"/>
    <property type="match status" value="1"/>
</dbReference>
<dbReference type="NCBIfam" id="TIGR00563">
    <property type="entry name" value="rsmB"/>
    <property type="match status" value="1"/>
</dbReference>
<dbReference type="PROSITE" id="PS01153">
    <property type="entry name" value="NOL1_NOP2_SUN"/>
    <property type="match status" value="1"/>
</dbReference>
<evidence type="ECO:0000256" key="10">
    <source>
        <dbReference type="ARBA" id="ARBA00022884"/>
    </source>
</evidence>
<feature type="binding site" evidence="14">
    <location>
        <position position="275"/>
    </location>
    <ligand>
        <name>S-adenosyl-L-methionine</name>
        <dbReference type="ChEBI" id="CHEBI:59789"/>
    </ligand>
</feature>
<feature type="active site" description="Nucleophile" evidence="14">
    <location>
        <position position="373"/>
    </location>
</feature>
<dbReference type="InterPro" id="IPR023267">
    <property type="entry name" value="RCMT"/>
</dbReference>
<dbReference type="PANTHER" id="PTHR22807">
    <property type="entry name" value="NOP2 YEAST -RELATED NOL1/NOP2/FMU SUN DOMAIN-CONTAINING"/>
    <property type="match status" value="1"/>
</dbReference>
<keyword evidence="9 14" id="KW-0949">S-adenosyl-L-methionine</keyword>
<dbReference type="Gene3D" id="3.30.70.1170">
    <property type="entry name" value="Sun protein, domain 3"/>
    <property type="match status" value="1"/>
</dbReference>
<reference evidence="16 17" key="1">
    <citation type="submission" date="2019-02" db="EMBL/GenBank/DDBJ databases">
        <title>Prokaryotic population dynamics and viral predation in marine succession experiment using metagenomics: the confinement effect.</title>
        <authorList>
            <person name="Haro-Moreno J.M."/>
            <person name="Rodriguez-Valera F."/>
            <person name="Lopez-Perez M."/>
        </authorList>
    </citation>
    <scope>NUCLEOTIDE SEQUENCE [LARGE SCALE GENOMIC DNA]</scope>
    <source>
        <strain evidence="16">MED-G158</strain>
    </source>
</reference>
<dbReference type="Gene3D" id="1.10.287.730">
    <property type="entry name" value="Helix hairpin bin"/>
    <property type="match status" value="1"/>
</dbReference>
<gene>
    <name evidence="16" type="primary">rsmB</name>
    <name evidence="16" type="ORF">EVA69_05200</name>
</gene>
<dbReference type="FunFam" id="3.40.50.150:FF:000022">
    <property type="entry name" value="Ribosomal RNA small subunit methyltransferase B"/>
    <property type="match status" value="1"/>
</dbReference>
<dbReference type="AlphaFoldDB" id="A0A520RX81"/>
<evidence type="ECO:0000256" key="3">
    <source>
        <dbReference type="ARBA" id="ARBA00007494"/>
    </source>
</evidence>
<dbReference type="GO" id="GO:0009383">
    <property type="term" value="F:rRNA (cytosine-C5-)-methyltransferase activity"/>
    <property type="evidence" value="ECO:0007669"/>
    <property type="project" value="TreeGrafter"/>
</dbReference>
<keyword evidence="7 14" id="KW-0489">Methyltransferase</keyword>
<dbReference type="SUPFAM" id="SSF53335">
    <property type="entry name" value="S-adenosyl-L-methionine-dependent methyltransferases"/>
    <property type="match status" value="1"/>
</dbReference>
<sequence>MASNSRAIAAKILGSLLKKQGSLSNQLDPFRDEAEFQFIQELCFGTCRWFHQLDFLLQELLSKPLKSKDRDVRALMLIGLYQLKFMRVPDHAAINETVSATSDLKQRWARGLVNAVLRNFQRQADTLQANLDSASLASRASHPDWLVEAVATDWPDQLEDILDASNARPPLTLRVNLARQSREQYLQKLSSLGIQATPGLLANSAIYLSEPMPVHNIPGFAEGELSVQDEASQLVAGTLRLEPGLQLLDACAAPGGKTSHILESEHSLTRLVAIDKEKSRLFRIEENLQRLKLAAKLVCADAAVLASWWDGEGFDRVLLDAPCSATGVIRRHPDIKLLRTPEQVTELLVTQQQLLRNLWQCLKPGGLFLYTTCSILPEENQAQIRQFLDSHHDAKYEGIAADWGVECETGRQLLPSTSSGADGFFFSLLRKC</sequence>
<dbReference type="GO" id="GO:0005829">
    <property type="term" value="C:cytosol"/>
    <property type="evidence" value="ECO:0007669"/>
    <property type="project" value="TreeGrafter"/>
</dbReference>
<keyword evidence="5" id="KW-0963">Cytoplasm</keyword>
<dbReference type="PANTHER" id="PTHR22807:SF61">
    <property type="entry name" value="NOL1_NOP2_SUN FAMILY PROTEIN _ ANTITERMINATION NUSB DOMAIN-CONTAINING PROTEIN"/>
    <property type="match status" value="1"/>
</dbReference>
<dbReference type="GO" id="GO:0070475">
    <property type="term" value="P:rRNA base methylation"/>
    <property type="evidence" value="ECO:0007669"/>
    <property type="project" value="TreeGrafter"/>
</dbReference>
<dbReference type="Pfam" id="PF01029">
    <property type="entry name" value="NusB"/>
    <property type="match status" value="1"/>
</dbReference>
<dbReference type="PROSITE" id="PS51686">
    <property type="entry name" value="SAM_MT_RSMB_NOP"/>
    <property type="match status" value="1"/>
</dbReference>
<comment type="catalytic activity">
    <reaction evidence="13">
        <text>cytidine(967) in 16S rRNA + S-adenosyl-L-methionine = 5-methylcytidine(967) in 16S rRNA + S-adenosyl-L-homocysteine + H(+)</text>
        <dbReference type="Rhea" id="RHEA:42748"/>
        <dbReference type="Rhea" id="RHEA-COMP:10219"/>
        <dbReference type="Rhea" id="RHEA-COMP:10220"/>
        <dbReference type="ChEBI" id="CHEBI:15378"/>
        <dbReference type="ChEBI" id="CHEBI:57856"/>
        <dbReference type="ChEBI" id="CHEBI:59789"/>
        <dbReference type="ChEBI" id="CHEBI:74483"/>
        <dbReference type="ChEBI" id="CHEBI:82748"/>
        <dbReference type="EC" id="2.1.1.176"/>
    </reaction>
</comment>